<proteinExistence type="predicted"/>
<evidence type="ECO:0000256" key="1">
    <source>
        <dbReference type="SAM" id="Phobius"/>
    </source>
</evidence>
<dbReference type="RefSeq" id="WP_221555056.1">
    <property type="nucleotide sequence ID" value="NZ_JAIGNO010000001.1"/>
</dbReference>
<sequence>MSAIVLFFHEAGSHLLQLVTEGSFKDPGYAQRQIVAGVVFAALLACAAVGVQYLADIKWLLKNKVDRHA</sequence>
<name>A0ABS7J5N9_9SPHN</name>
<evidence type="ECO:0000313" key="2">
    <source>
        <dbReference type="EMBL" id="MBX7481184.1"/>
    </source>
</evidence>
<organism evidence="2 3">
    <name type="scientific">Qipengyuania qiaonensis</name>
    <dbReference type="NCBI Taxonomy" id="2867240"/>
    <lineage>
        <taxon>Bacteria</taxon>
        <taxon>Pseudomonadati</taxon>
        <taxon>Pseudomonadota</taxon>
        <taxon>Alphaproteobacteria</taxon>
        <taxon>Sphingomonadales</taxon>
        <taxon>Erythrobacteraceae</taxon>
        <taxon>Qipengyuania</taxon>
    </lineage>
</organism>
<dbReference type="EMBL" id="JAIGNO010000001">
    <property type="protein sequence ID" value="MBX7481184.1"/>
    <property type="molecule type" value="Genomic_DNA"/>
</dbReference>
<keyword evidence="3" id="KW-1185">Reference proteome</keyword>
<keyword evidence="1" id="KW-0472">Membrane</keyword>
<reference evidence="2 3" key="1">
    <citation type="submission" date="2021-08" db="EMBL/GenBank/DDBJ databases">
        <title>Comparative Genomics Analysis of the Genus Qipengyuania Reveals Extensive Genetic Diversity and Metabolic Versatility, Including the Description of Fifteen Novel Species.</title>
        <authorList>
            <person name="Liu Y."/>
        </authorList>
    </citation>
    <scope>NUCLEOTIDE SEQUENCE [LARGE SCALE GENOMIC DNA]</scope>
    <source>
        <strain evidence="2 3">6D47A</strain>
    </source>
</reference>
<gene>
    <name evidence="2" type="ORF">K3174_01465</name>
</gene>
<accession>A0ABS7J5N9</accession>
<evidence type="ECO:0000313" key="3">
    <source>
        <dbReference type="Proteomes" id="UP000755104"/>
    </source>
</evidence>
<keyword evidence="1" id="KW-0812">Transmembrane</keyword>
<feature type="transmembrane region" description="Helical" evidence="1">
    <location>
        <begin position="34"/>
        <end position="55"/>
    </location>
</feature>
<keyword evidence="1" id="KW-1133">Transmembrane helix</keyword>
<protein>
    <submittedName>
        <fullName evidence="2">Uncharacterized protein</fullName>
    </submittedName>
</protein>
<comment type="caution">
    <text evidence="2">The sequence shown here is derived from an EMBL/GenBank/DDBJ whole genome shotgun (WGS) entry which is preliminary data.</text>
</comment>
<dbReference type="Proteomes" id="UP000755104">
    <property type="component" value="Unassembled WGS sequence"/>
</dbReference>